<evidence type="ECO:0000313" key="3">
    <source>
        <dbReference type="Proteomes" id="UP001215151"/>
    </source>
</evidence>
<dbReference type="EMBL" id="JAPEVG010000160">
    <property type="protein sequence ID" value="KAJ8475420.1"/>
    <property type="molecule type" value="Genomic_DNA"/>
</dbReference>
<sequence>MPSPVRALSPGDSLSSYDYFSSHSRSTSQDASSGDSDSYGTVSDDVSSEDEIVLSFSDISSLEVVSQRGDVPATPGVFSDDEFVIMSRPRTPREDDLAASFSALALSTTSARSSRRPAAGSDKSSPSSTKSAKRRAKKKRSAARALDNGVAASNPSSTKAVVSSSKATGNPQDTTKSRRKAKRAAARAAAASATSGFGDRPIVDDVSEAGTEYPALSVPPAVYKNAQSYVSSYVLAENHLPTKTLTNVLPRSVLSADQSAKSGMSKLAFLQALIIELGLYPASQTAVVTTSSSFFSLPSLPSSLRAAKALLKSQVFLNVRDYLAVRSQGIEALRRVMHPSRSALMRELRSGKKVSVKTVKESGLSVLLVTCYR</sequence>
<dbReference type="AlphaFoldDB" id="A0AAD7TS54"/>
<evidence type="ECO:0000313" key="2">
    <source>
        <dbReference type="EMBL" id="KAJ8475420.1"/>
    </source>
</evidence>
<feature type="compositionally biased region" description="Low complexity" evidence="1">
    <location>
        <begin position="156"/>
        <end position="168"/>
    </location>
</feature>
<protein>
    <submittedName>
        <fullName evidence="2">Uncharacterized protein</fullName>
    </submittedName>
</protein>
<keyword evidence="3" id="KW-1185">Reference proteome</keyword>
<feature type="region of interest" description="Disordered" evidence="1">
    <location>
        <begin position="106"/>
        <end position="192"/>
    </location>
</feature>
<reference evidence="2" key="1">
    <citation type="submission" date="2022-11" db="EMBL/GenBank/DDBJ databases">
        <title>Genome Sequence of Cubamyces cubensis.</title>
        <authorList>
            <person name="Buettner E."/>
        </authorList>
    </citation>
    <scope>NUCLEOTIDE SEQUENCE</scope>
    <source>
        <strain evidence="2">MPL-01</strain>
    </source>
</reference>
<proteinExistence type="predicted"/>
<dbReference type="Proteomes" id="UP001215151">
    <property type="component" value="Unassembled WGS sequence"/>
</dbReference>
<feature type="compositionally biased region" description="Polar residues" evidence="1">
    <location>
        <begin position="29"/>
        <end position="45"/>
    </location>
</feature>
<organism evidence="2 3">
    <name type="scientific">Trametes cubensis</name>
    <dbReference type="NCBI Taxonomy" id="1111947"/>
    <lineage>
        <taxon>Eukaryota</taxon>
        <taxon>Fungi</taxon>
        <taxon>Dikarya</taxon>
        <taxon>Basidiomycota</taxon>
        <taxon>Agaricomycotina</taxon>
        <taxon>Agaricomycetes</taxon>
        <taxon>Polyporales</taxon>
        <taxon>Polyporaceae</taxon>
        <taxon>Trametes</taxon>
    </lineage>
</organism>
<name>A0AAD7TS54_9APHY</name>
<feature type="compositionally biased region" description="Basic residues" evidence="1">
    <location>
        <begin position="131"/>
        <end position="142"/>
    </location>
</feature>
<accession>A0AAD7TS54</accession>
<feature type="region of interest" description="Disordered" evidence="1">
    <location>
        <begin position="1"/>
        <end position="45"/>
    </location>
</feature>
<feature type="compositionally biased region" description="Low complexity" evidence="1">
    <location>
        <begin position="13"/>
        <end position="28"/>
    </location>
</feature>
<comment type="caution">
    <text evidence="2">The sequence shown here is derived from an EMBL/GenBank/DDBJ whole genome shotgun (WGS) entry which is preliminary data.</text>
</comment>
<gene>
    <name evidence="2" type="ORF">ONZ51_g6572</name>
</gene>
<feature type="compositionally biased region" description="Low complexity" evidence="1">
    <location>
        <begin position="106"/>
        <end position="130"/>
    </location>
</feature>
<evidence type="ECO:0000256" key="1">
    <source>
        <dbReference type="SAM" id="MobiDB-lite"/>
    </source>
</evidence>